<dbReference type="InterPro" id="IPR051013">
    <property type="entry name" value="MBL_superfamily_lactonases"/>
</dbReference>
<comment type="cofactor">
    <cofactor evidence="1">
        <name>Zn(2+)</name>
        <dbReference type="ChEBI" id="CHEBI:29105"/>
    </cofactor>
</comment>
<accession>A0A930VT96</accession>
<gene>
    <name evidence="7" type="ORF">ISU10_22610</name>
</gene>
<evidence type="ECO:0000256" key="1">
    <source>
        <dbReference type="ARBA" id="ARBA00001947"/>
    </source>
</evidence>
<dbReference type="PANTHER" id="PTHR42978">
    <property type="entry name" value="QUORUM-QUENCHING LACTONASE YTNP-RELATED-RELATED"/>
    <property type="match status" value="1"/>
</dbReference>
<dbReference type="AlphaFoldDB" id="A0A930VT96"/>
<dbReference type="GO" id="GO:0046872">
    <property type="term" value="F:metal ion binding"/>
    <property type="evidence" value="ECO:0007669"/>
    <property type="project" value="UniProtKB-KW"/>
</dbReference>
<dbReference type="Pfam" id="PF00753">
    <property type="entry name" value="Lactamase_B"/>
    <property type="match status" value="1"/>
</dbReference>
<evidence type="ECO:0000259" key="6">
    <source>
        <dbReference type="SMART" id="SM00849"/>
    </source>
</evidence>
<evidence type="ECO:0000256" key="2">
    <source>
        <dbReference type="ARBA" id="ARBA00007749"/>
    </source>
</evidence>
<keyword evidence="8" id="KW-1185">Reference proteome</keyword>
<dbReference type="SUPFAM" id="SSF56281">
    <property type="entry name" value="Metallo-hydrolase/oxidoreductase"/>
    <property type="match status" value="1"/>
</dbReference>
<evidence type="ECO:0000313" key="7">
    <source>
        <dbReference type="EMBL" id="MBF4770573.1"/>
    </source>
</evidence>
<dbReference type="RefSeq" id="WP_194698717.1">
    <property type="nucleotide sequence ID" value="NZ_JADKPO010000069.1"/>
</dbReference>
<feature type="domain" description="Metallo-beta-lactamase" evidence="6">
    <location>
        <begin position="34"/>
        <end position="253"/>
    </location>
</feature>
<keyword evidence="3" id="KW-0479">Metal-binding</keyword>
<dbReference type="InterPro" id="IPR036866">
    <property type="entry name" value="RibonucZ/Hydroxyglut_hydro"/>
</dbReference>
<proteinExistence type="inferred from homology"/>
<dbReference type="Gene3D" id="3.60.15.10">
    <property type="entry name" value="Ribonuclease Z/Hydroxyacylglutathione hydrolase-like"/>
    <property type="match status" value="1"/>
</dbReference>
<organism evidence="7 8">
    <name type="scientific">Nocardioides agariphilus</name>
    <dbReference type="NCBI Taxonomy" id="433664"/>
    <lineage>
        <taxon>Bacteria</taxon>
        <taxon>Bacillati</taxon>
        <taxon>Actinomycetota</taxon>
        <taxon>Actinomycetes</taxon>
        <taxon>Propionibacteriales</taxon>
        <taxon>Nocardioidaceae</taxon>
        <taxon>Nocardioides</taxon>
    </lineage>
</organism>
<protein>
    <submittedName>
        <fullName evidence="7">N-acyl homoserine lactonase family protein</fullName>
    </submittedName>
</protein>
<evidence type="ECO:0000313" key="8">
    <source>
        <dbReference type="Proteomes" id="UP000660668"/>
    </source>
</evidence>
<reference evidence="7" key="1">
    <citation type="submission" date="2020-11" db="EMBL/GenBank/DDBJ databases">
        <title>Nocardioides cynanchi sp. nov., isolated from soil of rhizosphere of Cynanchum wilfordii.</title>
        <authorList>
            <person name="Lee J.-S."/>
            <person name="Suh M.K."/>
            <person name="Kim J.-S."/>
        </authorList>
    </citation>
    <scope>NUCLEOTIDE SEQUENCE</scope>
    <source>
        <strain evidence="7">KCTC 19276</strain>
    </source>
</reference>
<comment type="similarity">
    <text evidence="2">Belongs to the metallo-beta-lactamase superfamily.</text>
</comment>
<dbReference type="PANTHER" id="PTHR42978:SF7">
    <property type="entry name" value="METALLO-HYDROLASE RV2300C-RELATED"/>
    <property type="match status" value="1"/>
</dbReference>
<dbReference type="EMBL" id="JADKPO010000069">
    <property type="protein sequence ID" value="MBF4770573.1"/>
    <property type="molecule type" value="Genomic_DNA"/>
</dbReference>
<dbReference type="GO" id="GO:0016787">
    <property type="term" value="F:hydrolase activity"/>
    <property type="evidence" value="ECO:0007669"/>
    <property type="project" value="UniProtKB-KW"/>
</dbReference>
<dbReference type="SMART" id="SM00849">
    <property type="entry name" value="Lactamase_B"/>
    <property type="match status" value="1"/>
</dbReference>
<keyword evidence="4" id="KW-0378">Hydrolase</keyword>
<name>A0A930VT96_9ACTN</name>
<dbReference type="InterPro" id="IPR001279">
    <property type="entry name" value="Metallo-B-lactamas"/>
</dbReference>
<evidence type="ECO:0000256" key="3">
    <source>
        <dbReference type="ARBA" id="ARBA00022723"/>
    </source>
</evidence>
<sequence>MTDHSIWIVEYGFIDRFPASNLFAAQPNEGHRRMPYCFGVVRSADRVILVDTGFHDPAMHERLALKYGEGNVWADPVDVVRRCGVGPDEVDVVVLTHAHFDHAGRVAGFPRADVVIQSHELEALRTAEARGPRFEFLVRSSQKDLAEHLDGRPSGTVTLARGSHQVCDGVSVLPAHDTHTPGSQIVVVENERDGPWVFAGDNMYSYENVEGLHFDGVLAPIAMSTGSPTRWIDFMDETLSSVGGDVNRLLPFHESRVWERFPSAQHADGLHIAEVSLAGGHDSILRL</sequence>
<evidence type="ECO:0000256" key="5">
    <source>
        <dbReference type="ARBA" id="ARBA00022833"/>
    </source>
</evidence>
<keyword evidence="5" id="KW-0862">Zinc</keyword>
<dbReference type="CDD" id="cd07729">
    <property type="entry name" value="AHL_lactonase_MBL-fold"/>
    <property type="match status" value="1"/>
</dbReference>
<comment type="caution">
    <text evidence="7">The sequence shown here is derived from an EMBL/GenBank/DDBJ whole genome shotgun (WGS) entry which is preliminary data.</text>
</comment>
<evidence type="ECO:0000256" key="4">
    <source>
        <dbReference type="ARBA" id="ARBA00022801"/>
    </source>
</evidence>
<dbReference type="Proteomes" id="UP000660668">
    <property type="component" value="Unassembled WGS sequence"/>
</dbReference>